<evidence type="ECO:0000313" key="2">
    <source>
        <dbReference type="Proteomes" id="UP000011885"/>
    </source>
</evidence>
<proteinExistence type="predicted"/>
<dbReference type="EMBL" id="ANOH01000159">
    <property type="protein sequence ID" value="EMI56263.1"/>
    <property type="molecule type" value="Genomic_DNA"/>
</dbReference>
<reference evidence="1 2" key="1">
    <citation type="journal article" date="2013" name="Mar. Genomics">
        <title>Expression of sulfatases in Rhodopirellula baltica and the diversity of sulfatases in the genus Rhodopirellula.</title>
        <authorList>
            <person name="Wegner C.E."/>
            <person name="Richter-Heitmann T."/>
            <person name="Klindworth A."/>
            <person name="Klockow C."/>
            <person name="Richter M."/>
            <person name="Achstetter T."/>
            <person name="Glockner F.O."/>
            <person name="Harder J."/>
        </authorList>
    </citation>
    <scope>NUCLEOTIDE SEQUENCE [LARGE SCALE GENOMIC DNA]</scope>
    <source>
        <strain evidence="1 2">SM41</strain>
    </source>
</reference>
<sequence length="45" mass="5414">MCQNGKLRSFPVFHGFYAISMCRQKSHIKSTRQHPCDHNEHTWRL</sequence>
<comment type="caution">
    <text evidence="1">The sequence shown here is derived from an EMBL/GenBank/DDBJ whole genome shotgun (WGS) entry which is preliminary data.</text>
</comment>
<gene>
    <name evidence="1" type="ORF">RSSM_02313</name>
</gene>
<protein>
    <submittedName>
        <fullName evidence="1">Uncharacterized protein</fullName>
    </submittedName>
</protein>
<dbReference type="Proteomes" id="UP000011885">
    <property type="component" value="Unassembled WGS sequence"/>
</dbReference>
<organism evidence="1 2">
    <name type="scientific">Rhodopirellula sallentina SM41</name>
    <dbReference type="NCBI Taxonomy" id="1263870"/>
    <lineage>
        <taxon>Bacteria</taxon>
        <taxon>Pseudomonadati</taxon>
        <taxon>Planctomycetota</taxon>
        <taxon>Planctomycetia</taxon>
        <taxon>Pirellulales</taxon>
        <taxon>Pirellulaceae</taxon>
        <taxon>Rhodopirellula</taxon>
    </lineage>
</organism>
<name>M5UJT2_9BACT</name>
<dbReference type="PATRIC" id="fig|1263870.3.peg.2461"/>
<evidence type="ECO:0000313" key="1">
    <source>
        <dbReference type="EMBL" id="EMI56263.1"/>
    </source>
</evidence>
<keyword evidence="2" id="KW-1185">Reference proteome</keyword>
<accession>M5UJT2</accession>
<dbReference type="AlphaFoldDB" id="M5UJT2"/>